<proteinExistence type="predicted"/>
<feature type="transmembrane region" description="Helical" evidence="9">
    <location>
        <begin position="46"/>
        <end position="68"/>
    </location>
</feature>
<evidence type="ECO:0000313" key="11">
    <source>
        <dbReference type="EMBL" id="NLQ24890.1"/>
    </source>
</evidence>
<name>A0ABX1KRQ4_9GAMM</name>
<reference evidence="11 12" key="1">
    <citation type="submission" date="2020-04" db="EMBL/GenBank/DDBJ databases">
        <title>The first description of lens atrophy caused by putative novel Shewanella sp. that is a new emerging pathogen for cultured rainbow trout?</title>
        <authorList>
            <person name="Saticioglu I.B."/>
            <person name="Duman M."/>
            <person name="Altun S."/>
        </authorList>
    </citation>
    <scope>NUCLEOTIDE SEQUENCE [LARGE SCALE GENOMIC DNA]</scope>
    <source>
        <strain evidence="11 12">S-1</strain>
    </source>
</reference>
<feature type="transmembrane region" description="Helical" evidence="9">
    <location>
        <begin position="74"/>
        <end position="93"/>
    </location>
</feature>
<keyword evidence="5 9" id="KW-1133">Transmembrane helix</keyword>
<evidence type="ECO:0000256" key="1">
    <source>
        <dbReference type="ARBA" id="ARBA00004141"/>
    </source>
</evidence>
<evidence type="ECO:0000313" key="12">
    <source>
        <dbReference type="Proteomes" id="UP000527352"/>
    </source>
</evidence>
<feature type="transmembrane region" description="Helical" evidence="9">
    <location>
        <begin position="113"/>
        <end position="131"/>
    </location>
</feature>
<evidence type="ECO:0000259" key="10">
    <source>
        <dbReference type="Pfam" id="PF01545"/>
    </source>
</evidence>
<evidence type="ECO:0000256" key="4">
    <source>
        <dbReference type="ARBA" id="ARBA00022906"/>
    </source>
</evidence>
<dbReference type="PANTHER" id="PTHR45755">
    <property type="match status" value="1"/>
</dbReference>
<sequence length="408" mass="45032">MKSMTAEQATGHQATTGSRQGHSLAQWQHAHEFSSQNRDGEKNTRYVLYLTVITMVAEIAAGTIYGSMALLADGWHMGTHAAAFMITLFAYSYARKHANDPAFAFGTGKVSVLGGYTSAIALGLVALVMLIESGMRLINPEQIHFNEAIFVAVIGLSVNVLSVFLLKDHHTHDHGHTHGHSHDHGHQDDHEDEHAHHSCEAHSSHDDHVHTAHSHGAGPHTHDDSHAHDESHQDHSHCHHKQEHHVAQHEHESQKAHGGHDHNLRAAYFHVLADALTSVLAIAALLFGKYMGLTWLDPVMGIVGAVIISRWSWGLIQQTSPILLDGGVKASLQRKVVETLEAVPDHQVADLHLWRVSADHHAIMVSIVSHSPKDVSYFNQLLSQFPELAHITIELHTCRQRECMAKEA</sequence>
<evidence type="ECO:0000256" key="9">
    <source>
        <dbReference type="SAM" id="Phobius"/>
    </source>
</evidence>
<feature type="compositionally biased region" description="Basic and acidic residues" evidence="8">
    <location>
        <begin position="220"/>
        <end position="236"/>
    </location>
</feature>
<dbReference type="RefSeq" id="WP_168827088.1">
    <property type="nucleotide sequence ID" value="NZ_JABAEB010000013.1"/>
</dbReference>
<feature type="transmembrane region" description="Helical" evidence="9">
    <location>
        <begin position="143"/>
        <end position="166"/>
    </location>
</feature>
<feature type="region of interest" description="Disordered" evidence="8">
    <location>
        <begin position="1"/>
        <end position="21"/>
    </location>
</feature>
<evidence type="ECO:0000256" key="7">
    <source>
        <dbReference type="ARBA" id="ARBA00023136"/>
    </source>
</evidence>
<feature type="transmembrane region" description="Helical" evidence="9">
    <location>
        <begin position="293"/>
        <end position="313"/>
    </location>
</feature>
<keyword evidence="4" id="KW-0862">Zinc</keyword>
<evidence type="ECO:0000256" key="3">
    <source>
        <dbReference type="ARBA" id="ARBA00022692"/>
    </source>
</evidence>
<feature type="compositionally biased region" description="Basic and acidic residues" evidence="8">
    <location>
        <begin position="172"/>
        <end position="210"/>
    </location>
</feature>
<dbReference type="NCBIfam" id="TIGR01297">
    <property type="entry name" value="CDF"/>
    <property type="match status" value="1"/>
</dbReference>
<accession>A0ABX1KRQ4</accession>
<dbReference type="Gene3D" id="1.20.1510.10">
    <property type="entry name" value="Cation efflux protein transmembrane domain"/>
    <property type="match status" value="1"/>
</dbReference>
<evidence type="ECO:0000256" key="2">
    <source>
        <dbReference type="ARBA" id="ARBA00022448"/>
    </source>
</evidence>
<keyword evidence="7 9" id="KW-0472">Membrane</keyword>
<dbReference type="PANTHER" id="PTHR45755:SF4">
    <property type="entry name" value="ZINC TRANSPORTER 7"/>
    <property type="match status" value="1"/>
</dbReference>
<evidence type="ECO:0000256" key="6">
    <source>
        <dbReference type="ARBA" id="ARBA00023065"/>
    </source>
</evidence>
<dbReference type="Proteomes" id="UP000527352">
    <property type="component" value="Unassembled WGS sequence"/>
</dbReference>
<comment type="subcellular location">
    <subcellularLocation>
        <location evidence="1">Membrane</location>
        <topology evidence="1">Multi-pass membrane protein</topology>
    </subcellularLocation>
</comment>
<keyword evidence="4" id="KW-0864">Zinc transport</keyword>
<protein>
    <submittedName>
        <fullName evidence="11">Cation diffusion facilitator family transporter</fullName>
    </submittedName>
</protein>
<organism evidence="11 12">
    <name type="scientific">Shewanella oncorhynchi</name>
    <dbReference type="NCBI Taxonomy" id="2726434"/>
    <lineage>
        <taxon>Bacteria</taxon>
        <taxon>Pseudomonadati</taxon>
        <taxon>Pseudomonadota</taxon>
        <taxon>Gammaproteobacteria</taxon>
        <taxon>Alteromonadales</taxon>
        <taxon>Shewanellaceae</taxon>
        <taxon>Shewanella</taxon>
    </lineage>
</organism>
<dbReference type="InterPro" id="IPR058533">
    <property type="entry name" value="Cation_efflux_TM"/>
</dbReference>
<keyword evidence="3 9" id="KW-0812">Transmembrane</keyword>
<dbReference type="SUPFAM" id="SSF161111">
    <property type="entry name" value="Cation efflux protein transmembrane domain-like"/>
    <property type="match status" value="1"/>
</dbReference>
<keyword evidence="6" id="KW-0406">Ion transport</keyword>
<feature type="transmembrane region" description="Helical" evidence="9">
    <location>
        <begin position="267"/>
        <end position="287"/>
    </location>
</feature>
<dbReference type="InterPro" id="IPR045316">
    <property type="entry name" value="Msc2-like"/>
</dbReference>
<evidence type="ECO:0000256" key="5">
    <source>
        <dbReference type="ARBA" id="ARBA00022989"/>
    </source>
</evidence>
<feature type="domain" description="Cation efflux protein transmembrane" evidence="10">
    <location>
        <begin position="47"/>
        <end position="324"/>
    </location>
</feature>
<dbReference type="InterPro" id="IPR027469">
    <property type="entry name" value="Cation_efflux_TMD_sf"/>
</dbReference>
<feature type="region of interest" description="Disordered" evidence="8">
    <location>
        <begin position="172"/>
        <end position="259"/>
    </location>
</feature>
<dbReference type="Pfam" id="PF01545">
    <property type="entry name" value="Cation_efflux"/>
    <property type="match status" value="1"/>
</dbReference>
<keyword evidence="2" id="KW-0813">Transport</keyword>
<evidence type="ECO:0000256" key="8">
    <source>
        <dbReference type="SAM" id="MobiDB-lite"/>
    </source>
</evidence>
<comment type="caution">
    <text evidence="11">The sequence shown here is derived from an EMBL/GenBank/DDBJ whole genome shotgun (WGS) entry which is preliminary data.</text>
</comment>
<feature type="compositionally biased region" description="Basic and acidic residues" evidence="8">
    <location>
        <begin position="244"/>
        <end position="259"/>
    </location>
</feature>
<dbReference type="InterPro" id="IPR002524">
    <property type="entry name" value="Cation_efflux"/>
</dbReference>
<dbReference type="EMBL" id="JABAEB010000013">
    <property type="protein sequence ID" value="NLQ24890.1"/>
    <property type="molecule type" value="Genomic_DNA"/>
</dbReference>
<keyword evidence="12" id="KW-1185">Reference proteome</keyword>
<gene>
    <name evidence="11" type="ORF">HGO26_18650</name>
</gene>